<dbReference type="Proteomes" id="UP000439752">
    <property type="component" value="Unassembled WGS sequence"/>
</dbReference>
<name>A0A653I9A3_9BACL</name>
<dbReference type="PROSITE" id="PS51257">
    <property type="entry name" value="PROKAR_LIPOPROTEIN"/>
    <property type="match status" value="1"/>
</dbReference>
<keyword evidence="3" id="KW-1185">Reference proteome</keyword>
<dbReference type="InterPro" id="IPR029046">
    <property type="entry name" value="LolA/LolB/LppX"/>
</dbReference>
<dbReference type="Gene3D" id="2.50.20.20">
    <property type="match status" value="1"/>
</dbReference>
<evidence type="ECO:0000313" key="3">
    <source>
        <dbReference type="Proteomes" id="UP000439752"/>
    </source>
</evidence>
<organism evidence="2 3">
    <name type="scientific">Exiguobacterium oxidotolerans</name>
    <dbReference type="NCBI Taxonomy" id="223958"/>
    <lineage>
        <taxon>Bacteria</taxon>
        <taxon>Bacillati</taxon>
        <taxon>Bacillota</taxon>
        <taxon>Bacilli</taxon>
        <taxon>Bacillales</taxon>
        <taxon>Bacillales Family XII. Incertae Sedis</taxon>
        <taxon>Exiguobacterium</taxon>
    </lineage>
</organism>
<accession>A0A653I9A3</accession>
<dbReference type="InterPro" id="IPR046720">
    <property type="entry name" value="DUF6612"/>
</dbReference>
<evidence type="ECO:0000313" key="2">
    <source>
        <dbReference type="EMBL" id="VWX35486.1"/>
    </source>
</evidence>
<dbReference type="Pfam" id="PF20316">
    <property type="entry name" value="DUF6612"/>
    <property type="match status" value="1"/>
</dbReference>
<sequence>MMKKRTGVLALAVVSSIGLAGCSQEDLSNSELLKKATAAQDDIQSFHMDSKIFSEVGGMPISQEVSADAIQKPFAMHQTMKMKNVEDGTDMVVESYMLDDKMYVQQEDNWIVQDLSDFNEMMESPTSTEQNLKLLKKYKDNWTAERKDDVYQIDVKLKGDDLKNFMQEALEQSGQMAQMKEMMDQIDYKKMDYTMTYDAKTYYPKTLDMEMEFEIAEGTSFKMTNESTFSKFNTIESIELPEEAKEAQTITDMNQ</sequence>
<protein>
    <recommendedName>
        <fullName evidence="4">Lipoprotein</fullName>
    </recommendedName>
</protein>
<reference evidence="2 3" key="1">
    <citation type="submission" date="2019-10" db="EMBL/GenBank/DDBJ databases">
        <authorList>
            <person name="Karimi E."/>
        </authorList>
    </citation>
    <scope>NUCLEOTIDE SEQUENCE [LARGE SCALE GENOMIC DNA]</scope>
    <source>
        <strain evidence="2">Exiguobacterium sp. 9Y</strain>
    </source>
</reference>
<dbReference type="AlphaFoldDB" id="A0A653I9A3"/>
<proteinExistence type="predicted"/>
<dbReference type="EMBL" id="CABWKQ010000018">
    <property type="protein sequence ID" value="VWX35486.1"/>
    <property type="molecule type" value="Genomic_DNA"/>
</dbReference>
<evidence type="ECO:0008006" key="4">
    <source>
        <dbReference type="Google" id="ProtNLM"/>
    </source>
</evidence>
<dbReference type="RefSeq" id="WP_159173305.1">
    <property type="nucleotide sequence ID" value="NZ_LR732312.1"/>
</dbReference>
<evidence type="ECO:0000256" key="1">
    <source>
        <dbReference type="SAM" id="SignalP"/>
    </source>
</evidence>
<keyword evidence="1" id="KW-0732">Signal</keyword>
<gene>
    <name evidence="2" type="ORF">EXIGUO9Y_250056</name>
</gene>
<dbReference type="SUPFAM" id="SSF89392">
    <property type="entry name" value="Prokaryotic lipoproteins and lipoprotein localization factors"/>
    <property type="match status" value="1"/>
</dbReference>
<feature type="chain" id="PRO_5039496165" description="Lipoprotein" evidence="1">
    <location>
        <begin position="21"/>
        <end position="255"/>
    </location>
</feature>
<feature type="signal peptide" evidence="1">
    <location>
        <begin position="1"/>
        <end position="20"/>
    </location>
</feature>